<name>A0A1H6KLG0_9GAMM</name>
<sequence length="53" mass="5712">MTSPALETEMPLTSFADSPLITKPPMPATMSDKSIVVLSFLPNTTYDLPDSNP</sequence>
<accession>A0A1H6KLG0</accession>
<dbReference type="Proteomes" id="UP000198988">
    <property type="component" value="Unassembled WGS sequence"/>
</dbReference>
<evidence type="ECO:0000313" key="1">
    <source>
        <dbReference type="EMBL" id="SEH76520.1"/>
    </source>
</evidence>
<dbReference type="AlphaFoldDB" id="A0A1H6KLG0"/>
<evidence type="ECO:0000313" key="2">
    <source>
        <dbReference type="Proteomes" id="UP000198988"/>
    </source>
</evidence>
<dbReference type="EMBL" id="CDSC02000179">
    <property type="protein sequence ID" value="SEH76520.1"/>
    <property type="molecule type" value="Genomic_DNA"/>
</dbReference>
<organism evidence="1 2">
    <name type="scientific">Bathymodiolus azoricus thioautotrophic gill symbiont</name>
    <dbReference type="NCBI Taxonomy" id="235205"/>
    <lineage>
        <taxon>Bacteria</taxon>
        <taxon>Pseudomonadati</taxon>
        <taxon>Pseudomonadota</taxon>
        <taxon>Gammaproteobacteria</taxon>
        <taxon>sulfur-oxidizing symbionts</taxon>
    </lineage>
</organism>
<proteinExistence type="predicted"/>
<protein>
    <submittedName>
        <fullName evidence="1">Uncharacterized protein</fullName>
    </submittedName>
</protein>
<reference evidence="2" key="1">
    <citation type="submission" date="2016-06" db="EMBL/GenBank/DDBJ databases">
        <authorList>
            <person name="Petersen J."/>
            <person name="Sayavedra L."/>
        </authorList>
    </citation>
    <scope>NUCLEOTIDE SEQUENCE [LARGE SCALE GENOMIC DNA]</scope>
    <source>
        <strain evidence="2">BazSymA</strain>
    </source>
</reference>
<gene>
    <name evidence="1" type="ORF">BAZSYMA_ACONTIG06588_3</name>
</gene>